<organism evidence="10 11">
    <name type="scientific">Hyphomonas jannaschiana VP2</name>
    <dbReference type="NCBI Taxonomy" id="1280952"/>
    <lineage>
        <taxon>Bacteria</taxon>
        <taxon>Pseudomonadati</taxon>
        <taxon>Pseudomonadota</taxon>
        <taxon>Alphaproteobacteria</taxon>
        <taxon>Hyphomonadales</taxon>
        <taxon>Hyphomonadaceae</taxon>
        <taxon>Hyphomonas</taxon>
    </lineage>
</organism>
<dbReference type="InterPro" id="IPR036388">
    <property type="entry name" value="WH-like_DNA-bd_sf"/>
</dbReference>
<evidence type="ECO:0000256" key="1">
    <source>
        <dbReference type="ARBA" id="ARBA00001286"/>
    </source>
</evidence>
<evidence type="ECO:0000256" key="3">
    <source>
        <dbReference type="ARBA" id="ARBA00011918"/>
    </source>
</evidence>
<dbReference type="AlphaFoldDB" id="A0A059FJU6"/>
<protein>
    <recommendedName>
        <fullName evidence="3">methylated-DNA--[protein]-cysteine S-methyltransferase</fullName>
        <ecNumber evidence="3">2.1.1.63</ecNumber>
    </recommendedName>
</protein>
<dbReference type="PATRIC" id="fig|1280952.3.peg.58"/>
<evidence type="ECO:0000256" key="6">
    <source>
        <dbReference type="ARBA" id="ARBA00022763"/>
    </source>
</evidence>
<keyword evidence="5 10" id="KW-0808">Transferase</keyword>
<dbReference type="STRING" id="1280952.HJA_00290"/>
<keyword evidence="7" id="KW-0234">DNA repair</keyword>
<accession>A0A059FJU6</accession>
<dbReference type="SUPFAM" id="SSF46767">
    <property type="entry name" value="Methylated DNA-protein cysteine methyltransferase, C-terminal domain"/>
    <property type="match status" value="1"/>
</dbReference>
<dbReference type="eggNOG" id="COG0350">
    <property type="taxonomic scope" value="Bacteria"/>
</dbReference>
<dbReference type="Pfam" id="PF01035">
    <property type="entry name" value="DNA_binding_1"/>
    <property type="match status" value="1"/>
</dbReference>
<comment type="catalytic activity">
    <reaction evidence="8">
        <text>a 6-O-methyl-2'-deoxyguanosine in DNA + L-cysteinyl-[protein] = S-methyl-L-cysteinyl-[protein] + a 2'-deoxyguanosine in DNA</text>
        <dbReference type="Rhea" id="RHEA:24000"/>
        <dbReference type="Rhea" id="RHEA-COMP:10131"/>
        <dbReference type="Rhea" id="RHEA-COMP:10132"/>
        <dbReference type="Rhea" id="RHEA-COMP:11367"/>
        <dbReference type="Rhea" id="RHEA-COMP:11368"/>
        <dbReference type="ChEBI" id="CHEBI:29950"/>
        <dbReference type="ChEBI" id="CHEBI:82612"/>
        <dbReference type="ChEBI" id="CHEBI:85445"/>
        <dbReference type="ChEBI" id="CHEBI:85448"/>
        <dbReference type="EC" id="2.1.1.63"/>
    </reaction>
</comment>
<comment type="caution">
    <text evidence="10">The sequence shown here is derived from an EMBL/GenBank/DDBJ whole genome shotgun (WGS) entry which is preliminary data.</text>
</comment>
<evidence type="ECO:0000256" key="2">
    <source>
        <dbReference type="ARBA" id="ARBA00008711"/>
    </source>
</evidence>
<evidence type="ECO:0000256" key="5">
    <source>
        <dbReference type="ARBA" id="ARBA00022679"/>
    </source>
</evidence>
<comment type="catalytic activity">
    <reaction evidence="1">
        <text>a 4-O-methyl-thymidine in DNA + L-cysteinyl-[protein] = a thymidine in DNA + S-methyl-L-cysteinyl-[protein]</text>
        <dbReference type="Rhea" id="RHEA:53428"/>
        <dbReference type="Rhea" id="RHEA-COMP:10131"/>
        <dbReference type="Rhea" id="RHEA-COMP:10132"/>
        <dbReference type="Rhea" id="RHEA-COMP:13555"/>
        <dbReference type="Rhea" id="RHEA-COMP:13556"/>
        <dbReference type="ChEBI" id="CHEBI:29950"/>
        <dbReference type="ChEBI" id="CHEBI:82612"/>
        <dbReference type="ChEBI" id="CHEBI:137386"/>
        <dbReference type="ChEBI" id="CHEBI:137387"/>
        <dbReference type="EC" id="2.1.1.63"/>
    </reaction>
</comment>
<evidence type="ECO:0000313" key="10">
    <source>
        <dbReference type="EMBL" id="KCZ90930.1"/>
    </source>
</evidence>
<dbReference type="InterPro" id="IPR036631">
    <property type="entry name" value="MGMT_N_sf"/>
</dbReference>
<evidence type="ECO:0000256" key="7">
    <source>
        <dbReference type="ARBA" id="ARBA00023204"/>
    </source>
</evidence>
<name>A0A059FJU6_9PROT</name>
<keyword evidence="6" id="KW-0227">DNA damage</keyword>
<evidence type="ECO:0000259" key="9">
    <source>
        <dbReference type="Pfam" id="PF01035"/>
    </source>
</evidence>
<comment type="similarity">
    <text evidence="2">Belongs to the MGMT family.</text>
</comment>
<dbReference type="GO" id="GO:0003908">
    <property type="term" value="F:methylated-DNA-[protein]-cysteine S-methyltransferase activity"/>
    <property type="evidence" value="ECO:0007669"/>
    <property type="project" value="UniProtKB-EC"/>
</dbReference>
<dbReference type="NCBIfam" id="TIGR00589">
    <property type="entry name" value="ogt"/>
    <property type="match status" value="1"/>
</dbReference>
<dbReference type="InterPro" id="IPR001497">
    <property type="entry name" value="MethylDNA_cys_MeTrfase_AS"/>
</dbReference>
<dbReference type="EMBL" id="ARYJ01000001">
    <property type="protein sequence ID" value="KCZ90930.1"/>
    <property type="molecule type" value="Genomic_DNA"/>
</dbReference>
<dbReference type="GO" id="GO:0006281">
    <property type="term" value="P:DNA repair"/>
    <property type="evidence" value="ECO:0007669"/>
    <property type="project" value="UniProtKB-KW"/>
</dbReference>
<feature type="domain" description="Methylated-DNA-[protein]-cysteine S-methyltransferase DNA binding" evidence="9">
    <location>
        <begin position="90"/>
        <end position="171"/>
    </location>
</feature>
<keyword evidence="4 10" id="KW-0489">Methyltransferase</keyword>
<proteinExistence type="inferred from homology"/>
<evidence type="ECO:0000313" key="11">
    <source>
        <dbReference type="Proteomes" id="UP000024816"/>
    </source>
</evidence>
<dbReference type="PANTHER" id="PTHR10815">
    <property type="entry name" value="METHYLATED-DNA--PROTEIN-CYSTEINE METHYLTRANSFERASE"/>
    <property type="match status" value="1"/>
</dbReference>
<evidence type="ECO:0000256" key="4">
    <source>
        <dbReference type="ARBA" id="ARBA00022603"/>
    </source>
</evidence>
<dbReference type="EC" id="2.1.1.63" evidence="3"/>
<dbReference type="PROSITE" id="PS00374">
    <property type="entry name" value="MGMT"/>
    <property type="match status" value="1"/>
</dbReference>
<dbReference type="SUPFAM" id="SSF53155">
    <property type="entry name" value="Methylated DNA-protein cysteine methyltransferase domain"/>
    <property type="match status" value="1"/>
</dbReference>
<dbReference type="InterPro" id="IPR014048">
    <property type="entry name" value="MethylDNA_cys_MeTrfase_DNA-bd"/>
</dbReference>
<dbReference type="GO" id="GO:0032259">
    <property type="term" value="P:methylation"/>
    <property type="evidence" value="ECO:0007669"/>
    <property type="project" value="UniProtKB-KW"/>
</dbReference>
<gene>
    <name evidence="10" type="ORF">HJA_00290</name>
</gene>
<evidence type="ECO:0000256" key="8">
    <source>
        <dbReference type="ARBA" id="ARBA00049348"/>
    </source>
</evidence>
<dbReference type="Proteomes" id="UP000024816">
    <property type="component" value="Unassembled WGS sequence"/>
</dbReference>
<dbReference type="FunFam" id="1.10.10.10:FF:000214">
    <property type="entry name" value="Methylated-DNA--protein-cysteine methyltransferase"/>
    <property type="match status" value="1"/>
</dbReference>
<reference evidence="10 11" key="1">
    <citation type="journal article" date="2014" name="Antonie Van Leeuwenhoek">
        <title>Hyphomonas beringensis sp. nov. and Hyphomonas chukchiensis sp. nov., isolated from surface seawater of the Bering Sea and Chukchi Sea.</title>
        <authorList>
            <person name="Li C."/>
            <person name="Lai Q."/>
            <person name="Li G."/>
            <person name="Dong C."/>
            <person name="Wang J."/>
            <person name="Liao Y."/>
            <person name="Shao Z."/>
        </authorList>
    </citation>
    <scope>NUCLEOTIDE SEQUENCE [LARGE SCALE GENOMIC DNA]</scope>
    <source>
        <strain evidence="10 11">VP2</strain>
    </source>
</reference>
<dbReference type="CDD" id="cd06445">
    <property type="entry name" value="ATase"/>
    <property type="match status" value="1"/>
</dbReference>
<keyword evidence="11" id="KW-1185">Reference proteome</keyword>
<dbReference type="Gene3D" id="3.30.160.70">
    <property type="entry name" value="Methylated DNA-protein cysteine methyltransferase domain"/>
    <property type="match status" value="1"/>
</dbReference>
<dbReference type="RefSeq" id="WP_035576851.1">
    <property type="nucleotide sequence ID" value="NZ_ARYJ01000001.1"/>
</dbReference>
<dbReference type="Gene3D" id="1.10.10.10">
    <property type="entry name" value="Winged helix-like DNA-binding domain superfamily/Winged helix DNA-binding domain"/>
    <property type="match status" value="1"/>
</dbReference>
<sequence length="182" mass="19551">MFEEWASQFETAIGRCGLAWTEAGVTGVQLPEADPKDCLARLTRHGAKRVKAADVPPEIAELIADLQAFLSGQPTGFDGLRLDMKRHSAFERAAYDALREVGWGKTVTYGELAARIGRPNGAQAIGMAMGRNSWPVIVPCHRVLGANGWLGGFSAPGGMLTKKALLAREGVYPDGGQLKLFE</sequence>
<dbReference type="PANTHER" id="PTHR10815:SF5">
    <property type="entry name" value="METHYLATED-DNA--PROTEIN-CYSTEINE METHYLTRANSFERASE"/>
    <property type="match status" value="1"/>
</dbReference>
<dbReference type="InterPro" id="IPR036217">
    <property type="entry name" value="MethylDNA_cys_MeTrfase_DNAb"/>
</dbReference>